<reference evidence="1" key="1">
    <citation type="submission" date="2023-07" db="EMBL/GenBank/DDBJ databases">
        <title>draft genome sequence of fig (Ficus carica).</title>
        <authorList>
            <person name="Takahashi T."/>
            <person name="Nishimura K."/>
        </authorList>
    </citation>
    <scope>NUCLEOTIDE SEQUENCE</scope>
</reference>
<comment type="caution">
    <text evidence="1">The sequence shown here is derived from an EMBL/GenBank/DDBJ whole genome shotgun (WGS) entry which is preliminary data.</text>
</comment>
<keyword evidence="2" id="KW-1185">Reference proteome</keyword>
<accession>A0AA88D4Z5</accession>
<dbReference type="EMBL" id="BTGU01000013">
    <property type="protein sequence ID" value="GMN41787.1"/>
    <property type="molecule type" value="Genomic_DNA"/>
</dbReference>
<evidence type="ECO:0000313" key="1">
    <source>
        <dbReference type="EMBL" id="GMN41787.1"/>
    </source>
</evidence>
<gene>
    <name evidence="1" type="ORF">TIFTF001_011002</name>
</gene>
<sequence length="95" mass="10503">MADASPHGDKWREPIRSSQELGRVASLDWLELAGAHGVVEHKAQDPTMPLVAKMRSETLRTGRVRCTRQSGPPPGRSDDQKGRVTARGLNFLLLF</sequence>
<name>A0AA88D4Z5_FICCA</name>
<protein>
    <submittedName>
        <fullName evidence="1">Uncharacterized protein</fullName>
    </submittedName>
</protein>
<dbReference type="AlphaFoldDB" id="A0AA88D4Z5"/>
<evidence type="ECO:0000313" key="2">
    <source>
        <dbReference type="Proteomes" id="UP001187192"/>
    </source>
</evidence>
<proteinExistence type="predicted"/>
<organism evidence="1 2">
    <name type="scientific">Ficus carica</name>
    <name type="common">Common fig</name>
    <dbReference type="NCBI Taxonomy" id="3494"/>
    <lineage>
        <taxon>Eukaryota</taxon>
        <taxon>Viridiplantae</taxon>
        <taxon>Streptophyta</taxon>
        <taxon>Embryophyta</taxon>
        <taxon>Tracheophyta</taxon>
        <taxon>Spermatophyta</taxon>
        <taxon>Magnoliopsida</taxon>
        <taxon>eudicotyledons</taxon>
        <taxon>Gunneridae</taxon>
        <taxon>Pentapetalae</taxon>
        <taxon>rosids</taxon>
        <taxon>fabids</taxon>
        <taxon>Rosales</taxon>
        <taxon>Moraceae</taxon>
        <taxon>Ficeae</taxon>
        <taxon>Ficus</taxon>
    </lineage>
</organism>
<dbReference type="Proteomes" id="UP001187192">
    <property type="component" value="Unassembled WGS sequence"/>
</dbReference>